<feature type="domain" description="Enoyl reductase (ER)" evidence="6">
    <location>
        <begin position="28"/>
        <end position="350"/>
    </location>
</feature>
<reference evidence="7 8" key="1">
    <citation type="journal article" date="2015" name="BMC Genomics">
        <title>Comparative genomics of Fructobacillus spp. and Leuconostoc spp. reveals niche-specific evolution of Fructobacillus spp.</title>
        <authorList>
            <person name="Endo A."/>
            <person name="Tanizawa Y."/>
            <person name="Tanaka N."/>
            <person name="Maeno S."/>
            <person name="Kumar H."/>
            <person name="Shiwa Y."/>
            <person name="Okada S."/>
            <person name="Yoshikawa H."/>
            <person name="Dicks L."/>
            <person name="Nakagawa J."/>
            <person name="Arita M."/>
        </authorList>
    </citation>
    <scope>NUCLEOTIDE SEQUENCE [LARGE SCALE GENOMIC DNA]</scope>
    <source>
        <strain evidence="7 8">JCM 12225</strain>
    </source>
</reference>
<dbReference type="SMART" id="SM00829">
    <property type="entry name" value="PKS_ER"/>
    <property type="match status" value="1"/>
</dbReference>
<evidence type="ECO:0000313" key="7">
    <source>
        <dbReference type="EMBL" id="GAP00442.1"/>
    </source>
</evidence>
<dbReference type="PANTHER" id="PTHR44154:SF1">
    <property type="entry name" value="QUINONE OXIDOREDUCTASE"/>
    <property type="match status" value="1"/>
</dbReference>
<accession>A0A0K8MIQ0</accession>
<protein>
    <submittedName>
        <fullName evidence="7">Alcohol dehydrogenase</fullName>
    </submittedName>
</protein>
<sequence length="375" mass="40725">MSLKNVFQNLVGRFRPRMSAVGIVRNVSLDSNDAFIERQVPKPRPAADEVLVRVLASAVNPVDTKMRAGYQDEGVFRVFGLDVVGIVEAVGKDVDAFYAGDRVFYSGTQRQDGADATYQVVKAALIANAPKKLNNIDTAAMPLTSITAHDVLFHGFNLPMIEGIGAGQSVLIINGAGGVGSVLIQMAKYLGLTVIATAGNEESKYWVHDLGADFVLDYHEDLVQQLAAVGYPKVDYIANLQDTTGYWDLMVDVIAPYGKIAAIVDTTLPVDLGDLKSKAVSFTWVFMLARGNENYNLEEQGQILQKVAELLDAGYIRSTATKVYRGLTANNIRLANQDVASHHVMGKVVIDFLADEEEEDSIEIEPAKVEVVSAD</sequence>
<dbReference type="InterPro" id="IPR051603">
    <property type="entry name" value="Zinc-ADH_QOR/CCCR"/>
</dbReference>
<dbReference type="SUPFAM" id="SSF51735">
    <property type="entry name" value="NAD(P)-binding Rossmann-fold domains"/>
    <property type="match status" value="1"/>
</dbReference>
<dbReference type="SUPFAM" id="SSF50129">
    <property type="entry name" value="GroES-like"/>
    <property type="match status" value="1"/>
</dbReference>
<evidence type="ECO:0000256" key="3">
    <source>
        <dbReference type="ARBA" id="ARBA00022490"/>
    </source>
</evidence>
<comment type="subunit">
    <text evidence="2">Homotetramer.</text>
</comment>
<dbReference type="Pfam" id="PF08240">
    <property type="entry name" value="ADH_N"/>
    <property type="match status" value="1"/>
</dbReference>
<evidence type="ECO:0000256" key="2">
    <source>
        <dbReference type="ARBA" id="ARBA00011881"/>
    </source>
</evidence>
<dbReference type="Pfam" id="PF13602">
    <property type="entry name" value="ADH_zinc_N_2"/>
    <property type="match status" value="1"/>
</dbReference>
<dbReference type="AlphaFoldDB" id="A0A0K8MIQ0"/>
<dbReference type="PANTHER" id="PTHR44154">
    <property type="entry name" value="QUINONE OXIDOREDUCTASE"/>
    <property type="match status" value="1"/>
</dbReference>
<dbReference type="GO" id="GO:0016491">
    <property type="term" value="F:oxidoreductase activity"/>
    <property type="evidence" value="ECO:0007669"/>
    <property type="project" value="InterPro"/>
</dbReference>
<dbReference type="GO" id="GO:0005737">
    <property type="term" value="C:cytoplasm"/>
    <property type="evidence" value="ECO:0007669"/>
    <property type="project" value="UniProtKB-SubCell"/>
</dbReference>
<gene>
    <name evidence="7" type="ORF">FFIC_284590</name>
</gene>
<dbReference type="Gene3D" id="3.40.50.720">
    <property type="entry name" value="NAD(P)-binding Rossmann-like Domain"/>
    <property type="match status" value="1"/>
</dbReference>
<evidence type="ECO:0000259" key="6">
    <source>
        <dbReference type="SMART" id="SM00829"/>
    </source>
</evidence>
<dbReference type="InterPro" id="IPR002364">
    <property type="entry name" value="Quin_OxRdtase/zeta-crystal_CS"/>
</dbReference>
<keyword evidence="3" id="KW-0963">Cytoplasm</keyword>
<dbReference type="InterPro" id="IPR011032">
    <property type="entry name" value="GroES-like_sf"/>
</dbReference>
<keyword evidence="4" id="KW-0521">NADP</keyword>
<dbReference type="RefSeq" id="WP_061993730.1">
    <property type="nucleotide sequence ID" value="NZ_DF968005.1"/>
</dbReference>
<dbReference type="InterPro" id="IPR020843">
    <property type="entry name" value="ER"/>
</dbReference>
<dbReference type="InterPro" id="IPR036291">
    <property type="entry name" value="NAD(P)-bd_dom_sf"/>
</dbReference>
<dbReference type="Proteomes" id="UP000253891">
    <property type="component" value="Unassembled WGS sequence"/>
</dbReference>
<keyword evidence="8" id="KW-1185">Reference proteome</keyword>
<organism evidence="7 8">
    <name type="scientific">Fructobacillus ficulneus</name>
    <dbReference type="NCBI Taxonomy" id="157463"/>
    <lineage>
        <taxon>Bacteria</taxon>
        <taxon>Bacillati</taxon>
        <taxon>Bacillota</taxon>
        <taxon>Bacilli</taxon>
        <taxon>Lactobacillales</taxon>
        <taxon>Lactobacillaceae</taxon>
        <taxon>Fructobacillus</taxon>
    </lineage>
</organism>
<evidence type="ECO:0000256" key="1">
    <source>
        <dbReference type="ARBA" id="ARBA00004496"/>
    </source>
</evidence>
<dbReference type="InterPro" id="IPR014182">
    <property type="entry name" value="ADH_Zn_typ-1"/>
</dbReference>
<dbReference type="GO" id="GO:0008270">
    <property type="term" value="F:zinc ion binding"/>
    <property type="evidence" value="ECO:0007669"/>
    <property type="project" value="InterPro"/>
</dbReference>
<dbReference type="CDD" id="cd08252">
    <property type="entry name" value="AL_MDR"/>
    <property type="match status" value="1"/>
</dbReference>
<evidence type="ECO:0000256" key="5">
    <source>
        <dbReference type="ARBA" id="ARBA00022884"/>
    </source>
</evidence>
<keyword evidence="5" id="KW-0694">RNA-binding</keyword>
<comment type="subcellular location">
    <subcellularLocation>
        <location evidence="1">Cytoplasm</location>
    </subcellularLocation>
</comment>
<dbReference type="Gene3D" id="3.90.180.10">
    <property type="entry name" value="Medium-chain alcohol dehydrogenases, catalytic domain"/>
    <property type="match status" value="1"/>
</dbReference>
<evidence type="ECO:0000256" key="4">
    <source>
        <dbReference type="ARBA" id="ARBA00022857"/>
    </source>
</evidence>
<proteinExistence type="predicted"/>
<evidence type="ECO:0000313" key="8">
    <source>
        <dbReference type="Proteomes" id="UP000253891"/>
    </source>
</evidence>
<dbReference type="EMBL" id="DF968005">
    <property type="protein sequence ID" value="GAP00442.1"/>
    <property type="molecule type" value="Genomic_DNA"/>
</dbReference>
<name>A0A0K8MIQ0_9LACO</name>
<dbReference type="InterPro" id="IPR013154">
    <property type="entry name" value="ADH-like_N"/>
</dbReference>
<dbReference type="GO" id="GO:0003723">
    <property type="term" value="F:RNA binding"/>
    <property type="evidence" value="ECO:0007669"/>
    <property type="project" value="UniProtKB-KW"/>
</dbReference>
<dbReference type="PROSITE" id="PS01162">
    <property type="entry name" value="QOR_ZETA_CRYSTAL"/>
    <property type="match status" value="1"/>
</dbReference>
<dbReference type="STRING" id="157463.GCA_001047075_01326"/>